<organism evidence="2 3">
    <name type="scientific">Planctopirus hydrillae</name>
    <dbReference type="NCBI Taxonomy" id="1841610"/>
    <lineage>
        <taxon>Bacteria</taxon>
        <taxon>Pseudomonadati</taxon>
        <taxon>Planctomycetota</taxon>
        <taxon>Planctomycetia</taxon>
        <taxon>Planctomycetales</taxon>
        <taxon>Planctomycetaceae</taxon>
        <taxon>Planctopirus</taxon>
    </lineage>
</organism>
<feature type="compositionally biased region" description="Polar residues" evidence="1">
    <location>
        <begin position="1"/>
        <end position="16"/>
    </location>
</feature>
<dbReference type="Proteomes" id="UP000094828">
    <property type="component" value="Unassembled WGS sequence"/>
</dbReference>
<protein>
    <submittedName>
        <fullName evidence="2">Uncharacterized protein</fullName>
    </submittedName>
</protein>
<gene>
    <name evidence="2" type="ORF">A6X21_17695</name>
</gene>
<reference evidence="2 3" key="1">
    <citation type="submission" date="2016-05" db="EMBL/GenBank/DDBJ databases">
        <title>Genomic and physiological characterization of Planctopirus sp. isolated from fresh water lake.</title>
        <authorList>
            <person name="Subhash Y."/>
            <person name="Ramana C."/>
        </authorList>
    </citation>
    <scope>NUCLEOTIDE SEQUENCE [LARGE SCALE GENOMIC DNA]</scope>
    <source>
        <strain evidence="2 3">JC280</strain>
    </source>
</reference>
<dbReference type="EMBL" id="LYDR01000043">
    <property type="protein sequence ID" value="ODA34202.1"/>
    <property type="molecule type" value="Genomic_DNA"/>
</dbReference>
<keyword evidence="3" id="KW-1185">Reference proteome</keyword>
<comment type="caution">
    <text evidence="2">The sequence shown here is derived from an EMBL/GenBank/DDBJ whole genome shotgun (WGS) entry which is preliminary data.</text>
</comment>
<evidence type="ECO:0000313" key="2">
    <source>
        <dbReference type="EMBL" id="ODA34202.1"/>
    </source>
</evidence>
<accession>A0A1C3ELU7</accession>
<evidence type="ECO:0000256" key="1">
    <source>
        <dbReference type="SAM" id="MobiDB-lite"/>
    </source>
</evidence>
<evidence type="ECO:0000313" key="3">
    <source>
        <dbReference type="Proteomes" id="UP000094828"/>
    </source>
</evidence>
<dbReference type="STRING" id="1841610.A6X21_17695"/>
<name>A0A1C3ELU7_9PLAN</name>
<feature type="region of interest" description="Disordered" evidence="1">
    <location>
        <begin position="1"/>
        <end position="21"/>
    </location>
</feature>
<dbReference type="AlphaFoldDB" id="A0A1C3ELU7"/>
<sequence>MTSLSTHKLLSKNSSWGKKVQKDFPGDVKIFESFLGFLLSNAAIHEESLDPPPLSENYSHLAGFAQ</sequence>
<proteinExistence type="predicted"/>